<dbReference type="GO" id="GO:0006508">
    <property type="term" value="P:proteolysis"/>
    <property type="evidence" value="ECO:0007669"/>
    <property type="project" value="UniProtKB-KW"/>
</dbReference>
<feature type="domain" description="Transglutaminase-like" evidence="1">
    <location>
        <begin position="169"/>
        <end position="229"/>
    </location>
</feature>
<evidence type="ECO:0000313" key="3">
    <source>
        <dbReference type="Proteomes" id="UP000199441"/>
    </source>
</evidence>
<dbReference type="PANTHER" id="PTHR33490">
    <property type="entry name" value="BLR5614 PROTEIN-RELATED"/>
    <property type="match status" value="1"/>
</dbReference>
<dbReference type="Gene3D" id="2.60.40.2250">
    <property type="match status" value="1"/>
</dbReference>
<evidence type="ECO:0000259" key="1">
    <source>
        <dbReference type="SMART" id="SM00460"/>
    </source>
</evidence>
<dbReference type="InterPro" id="IPR002931">
    <property type="entry name" value="Transglutaminase-like"/>
</dbReference>
<dbReference type="Proteomes" id="UP000199441">
    <property type="component" value="Unassembled WGS sequence"/>
</dbReference>
<dbReference type="PANTHER" id="PTHR33490:SF12">
    <property type="entry name" value="BLL5557 PROTEIN"/>
    <property type="match status" value="1"/>
</dbReference>
<dbReference type="EMBL" id="FNOI01000007">
    <property type="protein sequence ID" value="SDX40777.1"/>
    <property type="molecule type" value="Genomic_DNA"/>
</dbReference>
<reference evidence="3" key="1">
    <citation type="submission" date="2016-10" db="EMBL/GenBank/DDBJ databases">
        <authorList>
            <person name="Varghese N."/>
            <person name="Submissions S."/>
        </authorList>
    </citation>
    <scope>NUCLEOTIDE SEQUENCE [LARGE SCALE GENOMIC DNA]</scope>
    <source>
        <strain evidence="3">DSM 26922</strain>
    </source>
</reference>
<sequence length="270" mass="29700">MSCIFACKDFFLLLSIQAHLIYTTAQPCALLLQIEAAQGIDQRLRDTTLRISPDVETSCVDGEEQVGTRRWVRVADEFDCSYQTQVAVDRHIVELADLAAMQLCQLPSEVTKYLMPSRYCHPEDFLNSVPALFGAYRGGALIEKMSAWIKDQFTYNNLASHGATTATDSFGARAGVCRDYAHVLIAMARAVGIPARFVSAYAPDVSPQDFHAVAEVYLEGQWHLVDPTGMAKVSEIARIGVGRDAADVSFMTSYGQMTLKKQAVTVSRCA</sequence>
<dbReference type="SMART" id="SM00460">
    <property type="entry name" value="TGc"/>
    <property type="match status" value="1"/>
</dbReference>
<dbReference type="Gene3D" id="3.10.620.30">
    <property type="match status" value="1"/>
</dbReference>
<dbReference type="SUPFAM" id="SSF54001">
    <property type="entry name" value="Cysteine proteinases"/>
    <property type="match status" value="1"/>
</dbReference>
<keyword evidence="3" id="KW-1185">Reference proteome</keyword>
<organism evidence="2 3">
    <name type="scientific">Litoreibacter albidus</name>
    <dbReference type="NCBI Taxonomy" id="670155"/>
    <lineage>
        <taxon>Bacteria</taxon>
        <taxon>Pseudomonadati</taxon>
        <taxon>Pseudomonadota</taxon>
        <taxon>Alphaproteobacteria</taxon>
        <taxon>Rhodobacterales</taxon>
        <taxon>Roseobacteraceae</taxon>
        <taxon>Litoreibacter</taxon>
    </lineage>
</organism>
<dbReference type="RefSeq" id="WP_244508657.1">
    <property type="nucleotide sequence ID" value="NZ_FNOI01000007.1"/>
</dbReference>
<evidence type="ECO:0000313" key="2">
    <source>
        <dbReference type="EMBL" id="SDX40777.1"/>
    </source>
</evidence>
<dbReference type="GO" id="GO:0008233">
    <property type="term" value="F:peptidase activity"/>
    <property type="evidence" value="ECO:0007669"/>
    <property type="project" value="UniProtKB-KW"/>
</dbReference>
<dbReference type="AlphaFoldDB" id="A0A1H3BFT6"/>
<keyword evidence="2" id="KW-0378">Hydrolase</keyword>
<proteinExistence type="predicted"/>
<keyword evidence="2" id="KW-0645">Protease</keyword>
<accession>A0A1H3BFT6</accession>
<gene>
    <name evidence="2" type="ORF">SAMN04488001_3126</name>
</gene>
<protein>
    <submittedName>
        <fullName evidence="2">Transglutaminase-like enzyme, putative cysteine protease</fullName>
    </submittedName>
</protein>
<dbReference type="InterPro" id="IPR038765">
    <property type="entry name" value="Papain-like_cys_pep_sf"/>
</dbReference>
<dbReference type="STRING" id="670155.SAMN04488001_3126"/>
<dbReference type="Pfam" id="PF01841">
    <property type="entry name" value="Transglut_core"/>
    <property type="match status" value="1"/>
</dbReference>
<name>A0A1H3BFT6_9RHOB</name>